<feature type="compositionally biased region" description="Basic and acidic residues" evidence="4">
    <location>
        <begin position="11"/>
        <end position="28"/>
    </location>
</feature>
<dbReference type="AlphaFoldDB" id="A0AAD2CN07"/>
<dbReference type="InterPro" id="IPR001611">
    <property type="entry name" value="Leu-rich_rpt"/>
</dbReference>
<dbReference type="Gene3D" id="3.80.10.10">
    <property type="entry name" value="Ribonuclease Inhibitor"/>
    <property type="match status" value="4"/>
</dbReference>
<evidence type="ECO:0000256" key="1">
    <source>
        <dbReference type="ARBA" id="ARBA00022614"/>
    </source>
</evidence>
<dbReference type="Proteomes" id="UP001295423">
    <property type="component" value="Unassembled WGS sequence"/>
</dbReference>
<dbReference type="FunFam" id="3.80.10.10:FF:000095">
    <property type="entry name" value="LRR receptor-like serine/threonine-protein kinase GSO1"/>
    <property type="match status" value="2"/>
</dbReference>
<dbReference type="PANTHER" id="PTHR48004:SF59">
    <property type="entry name" value="LEUCINE-RICH REPEAT-CONTAINING N-TERMINAL PLANT-TYPE DOMAIN-CONTAINING PROTEIN"/>
    <property type="match status" value="1"/>
</dbReference>
<feature type="compositionally biased region" description="Basic and acidic residues" evidence="4">
    <location>
        <begin position="134"/>
        <end position="145"/>
    </location>
</feature>
<evidence type="ECO:0000256" key="4">
    <source>
        <dbReference type="SAM" id="MobiDB-lite"/>
    </source>
</evidence>
<keyword evidence="6" id="KW-1185">Reference proteome</keyword>
<feature type="region of interest" description="Disordered" evidence="4">
    <location>
        <begin position="52"/>
        <end position="328"/>
    </location>
</feature>
<comment type="caution">
    <text evidence="5">The sequence shown here is derived from an EMBL/GenBank/DDBJ whole genome shotgun (WGS) entry which is preliminary data.</text>
</comment>
<feature type="region of interest" description="Disordered" evidence="4">
    <location>
        <begin position="1"/>
        <end position="39"/>
    </location>
</feature>
<evidence type="ECO:0000256" key="3">
    <source>
        <dbReference type="ARBA" id="ARBA00023136"/>
    </source>
</evidence>
<proteinExistence type="predicted"/>
<evidence type="ECO:0000313" key="5">
    <source>
        <dbReference type="EMBL" id="CAJ1936559.1"/>
    </source>
</evidence>
<feature type="compositionally biased region" description="Basic and acidic residues" evidence="4">
    <location>
        <begin position="297"/>
        <end position="309"/>
    </location>
</feature>
<name>A0AAD2CN07_9STRA</name>
<dbReference type="InterPro" id="IPR032675">
    <property type="entry name" value="LRR_dom_sf"/>
</dbReference>
<feature type="compositionally biased region" description="Basic and acidic residues" evidence="4">
    <location>
        <begin position="112"/>
        <end position="126"/>
    </location>
</feature>
<evidence type="ECO:0008006" key="7">
    <source>
        <dbReference type="Google" id="ProtNLM"/>
    </source>
</evidence>
<keyword evidence="2" id="KW-0677">Repeat</keyword>
<dbReference type="Pfam" id="PF00560">
    <property type="entry name" value="LRR_1"/>
    <property type="match status" value="3"/>
</dbReference>
<feature type="compositionally biased region" description="Acidic residues" evidence="4">
    <location>
        <begin position="1"/>
        <end position="10"/>
    </location>
</feature>
<protein>
    <recommendedName>
        <fullName evidence="7">L domain-like protein</fullName>
    </recommendedName>
</protein>
<feature type="compositionally biased region" description="Polar residues" evidence="4">
    <location>
        <begin position="148"/>
        <end position="157"/>
    </location>
</feature>
<feature type="compositionally biased region" description="Polar residues" evidence="4">
    <location>
        <begin position="268"/>
        <end position="292"/>
    </location>
</feature>
<reference evidence="5" key="1">
    <citation type="submission" date="2023-08" db="EMBL/GenBank/DDBJ databases">
        <authorList>
            <person name="Audoor S."/>
            <person name="Bilcke G."/>
        </authorList>
    </citation>
    <scope>NUCLEOTIDE SEQUENCE</scope>
</reference>
<gene>
    <name evidence="5" type="ORF">CYCCA115_LOCUS5252</name>
</gene>
<evidence type="ECO:0000256" key="2">
    <source>
        <dbReference type="ARBA" id="ARBA00022737"/>
    </source>
</evidence>
<keyword evidence="3" id="KW-0472">Membrane</keyword>
<dbReference type="PANTHER" id="PTHR48004">
    <property type="entry name" value="OS01G0149700 PROTEIN"/>
    <property type="match status" value="1"/>
</dbReference>
<feature type="compositionally biased region" description="Polar residues" evidence="4">
    <location>
        <begin position="97"/>
        <end position="110"/>
    </location>
</feature>
<feature type="compositionally biased region" description="Polar residues" evidence="4">
    <location>
        <begin position="224"/>
        <end position="236"/>
    </location>
</feature>
<evidence type="ECO:0000313" key="6">
    <source>
        <dbReference type="Proteomes" id="UP001295423"/>
    </source>
</evidence>
<dbReference type="InterPro" id="IPR052941">
    <property type="entry name" value="StomDev_PlantInt_Reg"/>
</dbReference>
<dbReference type="EMBL" id="CAKOGP040000557">
    <property type="protein sequence ID" value="CAJ1936559.1"/>
    <property type="molecule type" value="Genomic_DNA"/>
</dbReference>
<feature type="compositionally biased region" description="Polar residues" evidence="4">
    <location>
        <begin position="203"/>
        <end position="214"/>
    </location>
</feature>
<sequence>MAEEMVEGEDLEKGVESEETTSPKKNDAATDNLPTFDTELPHVTMVHGIDMTGLVREKRISVPPSSSDDTGTKVARRSPRAKGPQPDATSPVLPGVFSSNKASRKNTSSALLKDEEARMSDNEGRFNRIPGAHRSFEQTSRESRKTQRSTNATRGSDSSGGGNEVGAQRISSGTTVSREERKTQRNTNASRAGGSTAGGNELGAQSVSSGTTAALSREKRKTQRNTTATRGISTAGSEDEDAPGAHRVSSGIAPTRQEPRTIGHSRHTNSTQDNTATSSEVMSTDSGSSFWSPPSREAVETAPLDHESDGNVAGRSSVPELEAEAVDDTEVERLRQENQAIKAKQRQQGDIALVVAEDATEPNYTRQIILCAVCLMIVIAGSVTGSVIYENSLDPTCTDLPAKEILLSDVSKLHEEAFAWISKNDTWLPSIDCADASDFFLERYALAVLYFDTQGQNWFTNNEGWLEARSVCQWQQIVCDNAQHVIEIDSVEKNFVGTIPTELGLLTSLTRINFDLNKLTGTLPTEIGRWTALKGFFFAKNNLSGPIPTTVGLITSLTRLNLIENRLSGTIPTEFGLLTAATRLIMHDNNYTGPLPSEVGQLTSLNRLEFFKNSLSGQLPSEVGRLSDLERLLLFKNAFSGSLPSEIGLLAGMIRVELYDNSFSGTLPSQVGELTQMTRLDLHNNSMVGSLPTDLLRVSTLREFMIANNEFTGSIPPLSYNKEICELAPLGETGNCFSNLANRQDCEIEGNCPALDMEILLADYAPLNERAVAWLRNDTWAPPHWSTDRKTYYLQRYVLASLYFDTDGDNWFNEGNWMGSLSVCDWHRILCNTMEHVVFVDLVASNLRGSIPTALGMLQTLTRLNLDNNELVGTIPSELGMLNNVTGMFMHGNKLAGTIPTQLGALTALTRLNLARNKGLSGTLPTEFGMLTSCTRIMLFSNSLSGTIPTNILALSHLKQLELNNNSFTGPLPEGIESLTSLTSLDVGNNRLYGSVPFLPIHLKTCELAPVGETGNCFCTEANSTTGCNVEGNCPSRHLNGTIGCNIGGNTTTGVNSTIGCNIGGNCTTSFNTTIGCDIGVNCTTILNSTVGCNVSGNCTMGLNTTIGCDIPVNCTTGLNSQVVCLCDRSK</sequence>
<keyword evidence="1" id="KW-0433">Leucine-rich repeat</keyword>
<accession>A0AAD2CN07</accession>
<organism evidence="5 6">
    <name type="scientific">Cylindrotheca closterium</name>
    <dbReference type="NCBI Taxonomy" id="2856"/>
    <lineage>
        <taxon>Eukaryota</taxon>
        <taxon>Sar</taxon>
        <taxon>Stramenopiles</taxon>
        <taxon>Ochrophyta</taxon>
        <taxon>Bacillariophyta</taxon>
        <taxon>Bacillariophyceae</taxon>
        <taxon>Bacillariophycidae</taxon>
        <taxon>Bacillariales</taxon>
        <taxon>Bacillariaceae</taxon>
        <taxon>Cylindrotheca</taxon>
    </lineage>
</organism>
<dbReference type="SUPFAM" id="SSF52058">
    <property type="entry name" value="L domain-like"/>
    <property type="match status" value="2"/>
</dbReference>